<keyword evidence="6" id="KW-1185">Reference proteome</keyword>
<dbReference type="GO" id="GO:0050661">
    <property type="term" value="F:NADP binding"/>
    <property type="evidence" value="ECO:0007669"/>
    <property type="project" value="InterPro"/>
</dbReference>
<comment type="caution">
    <text evidence="5">The sequence shown here is derived from an EMBL/GenBank/DDBJ whole genome shotgun (WGS) entry which is preliminary data.</text>
</comment>
<evidence type="ECO:0000256" key="3">
    <source>
        <dbReference type="ARBA" id="ARBA00022827"/>
    </source>
</evidence>
<evidence type="ECO:0000313" key="5">
    <source>
        <dbReference type="EMBL" id="CAE7148882.1"/>
    </source>
</evidence>
<dbReference type="SUPFAM" id="SSF51905">
    <property type="entry name" value="FAD/NAD(P)-binding domain"/>
    <property type="match status" value="2"/>
</dbReference>
<comment type="similarity">
    <text evidence="1">Belongs to the FAD-binding monooxygenase family.</text>
</comment>
<dbReference type="Proteomes" id="UP000601435">
    <property type="component" value="Unassembled WGS sequence"/>
</dbReference>
<accession>A0A812IKK8</accession>
<evidence type="ECO:0000256" key="1">
    <source>
        <dbReference type="ARBA" id="ARBA00010139"/>
    </source>
</evidence>
<dbReference type="Gene3D" id="3.50.50.60">
    <property type="entry name" value="FAD/NAD(P)-binding domain"/>
    <property type="match status" value="2"/>
</dbReference>
<keyword evidence="3" id="KW-0274">FAD</keyword>
<dbReference type="InterPro" id="IPR036188">
    <property type="entry name" value="FAD/NAD-bd_sf"/>
</dbReference>
<dbReference type="GO" id="GO:0004499">
    <property type="term" value="F:N,N-dimethylaniline monooxygenase activity"/>
    <property type="evidence" value="ECO:0007669"/>
    <property type="project" value="InterPro"/>
</dbReference>
<dbReference type="GO" id="GO:0050660">
    <property type="term" value="F:flavin adenine dinucleotide binding"/>
    <property type="evidence" value="ECO:0007669"/>
    <property type="project" value="InterPro"/>
</dbReference>
<sequence length="471" mass="52871">MAGILSAIKLRRNGYNNFTIYEKAKRLGGTWRENTYPGIACDVPSHSYCYEFEPNPEWSHTCSPGAEILEYFENVAVKYGVTKHVQFEAEISQLRFEDDKWHLQCKDGQSGVFDFIVAATGVLHHPAYPDIPGLQTFTGPTFHSARWDHTVKLEGQRVGIIGTGSSAIQIIGDLSGKVAKLIQFQRTPQWILPRPNPTYSEQEKQYFRENPEAMQKIRAEQMQMFEHGFSSAVVGENPQALADIQAATLAHLENKVSDSVLREKLRPNYQAACKRLIMDDKYYDAIQHPDSELVTETISAIEPAGVRTADGKLHELDVLVIATGFKADQFLRPIEVIGRNGKTLEEAWADRPSAYLSVCAPDFPNLVMLNGPNGPVGNFSLIDVADIQLDFFMKLLDELQAGDYTAFAPKSEAAERFEAERVQATKNTVWVSGCKSWYLDDNGVPAAWPWSMHRFRTALGNPDFADFELTR</sequence>
<evidence type="ECO:0000313" key="6">
    <source>
        <dbReference type="Proteomes" id="UP000601435"/>
    </source>
</evidence>
<dbReference type="OrthoDB" id="74360at2759"/>
<proteinExistence type="inferred from homology"/>
<dbReference type="PANTHER" id="PTHR42877">
    <property type="entry name" value="L-ORNITHINE N(5)-MONOOXYGENASE-RELATED"/>
    <property type="match status" value="1"/>
</dbReference>
<name>A0A812IKK8_9DINO</name>
<dbReference type="AlphaFoldDB" id="A0A812IKK8"/>
<organism evidence="5 6">
    <name type="scientific">Symbiodinium necroappetens</name>
    <dbReference type="NCBI Taxonomy" id="1628268"/>
    <lineage>
        <taxon>Eukaryota</taxon>
        <taxon>Sar</taxon>
        <taxon>Alveolata</taxon>
        <taxon>Dinophyceae</taxon>
        <taxon>Suessiales</taxon>
        <taxon>Symbiodiniaceae</taxon>
        <taxon>Symbiodinium</taxon>
    </lineage>
</organism>
<dbReference type="InterPro" id="IPR020946">
    <property type="entry name" value="Flavin_mOase-like"/>
</dbReference>
<keyword evidence="4" id="KW-0560">Oxidoreductase</keyword>
<dbReference type="InterPro" id="IPR051209">
    <property type="entry name" value="FAD-bind_Monooxygenase_sf"/>
</dbReference>
<dbReference type="PANTHER" id="PTHR42877:SF4">
    <property type="entry name" value="FAD_NAD(P)-BINDING DOMAIN-CONTAINING PROTEIN-RELATED"/>
    <property type="match status" value="1"/>
</dbReference>
<dbReference type="EMBL" id="CAJNJA010000001">
    <property type="protein sequence ID" value="CAE7148882.1"/>
    <property type="molecule type" value="Genomic_DNA"/>
</dbReference>
<dbReference type="Pfam" id="PF00743">
    <property type="entry name" value="FMO-like"/>
    <property type="match status" value="1"/>
</dbReference>
<evidence type="ECO:0000256" key="2">
    <source>
        <dbReference type="ARBA" id="ARBA00022630"/>
    </source>
</evidence>
<keyword evidence="2" id="KW-0285">Flavoprotein</keyword>
<reference evidence="5" key="1">
    <citation type="submission" date="2021-02" db="EMBL/GenBank/DDBJ databases">
        <authorList>
            <person name="Dougan E. K."/>
            <person name="Rhodes N."/>
            <person name="Thang M."/>
            <person name="Chan C."/>
        </authorList>
    </citation>
    <scope>NUCLEOTIDE SEQUENCE</scope>
</reference>
<protein>
    <recommendedName>
        <fullName evidence="7">Monooxygenase</fullName>
    </recommendedName>
</protein>
<gene>
    <name evidence="5" type="ORF">SNEC2469_LOCUS47</name>
</gene>
<evidence type="ECO:0008006" key="7">
    <source>
        <dbReference type="Google" id="ProtNLM"/>
    </source>
</evidence>
<evidence type="ECO:0000256" key="4">
    <source>
        <dbReference type="ARBA" id="ARBA00023002"/>
    </source>
</evidence>